<dbReference type="Proteomes" id="UP000253437">
    <property type="component" value="Unassembled WGS sequence"/>
</dbReference>
<dbReference type="EMBL" id="QOUW02000003">
    <property type="protein sequence ID" value="RIW19323.1"/>
    <property type="molecule type" value="Genomic_DNA"/>
</dbReference>
<evidence type="ECO:0000313" key="5">
    <source>
        <dbReference type="Proteomes" id="UP000253437"/>
    </source>
</evidence>
<dbReference type="Pfam" id="PF04073">
    <property type="entry name" value="tRNA_edit"/>
    <property type="match status" value="1"/>
</dbReference>
<feature type="domain" description="YbaK/aminoacyl-tRNA synthetase-associated" evidence="1">
    <location>
        <begin position="41"/>
        <end position="159"/>
    </location>
</feature>
<accession>A0A2S0S9T8</accession>
<dbReference type="GO" id="GO:0002161">
    <property type="term" value="F:aminoacyl-tRNA deacylase activity"/>
    <property type="evidence" value="ECO:0007669"/>
    <property type="project" value="InterPro"/>
</dbReference>
<dbReference type="CDD" id="cd04332">
    <property type="entry name" value="YbaK_like"/>
    <property type="match status" value="1"/>
</dbReference>
<organism evidence="3 5">
    <name type="scientific">Vibrio harveyi</name>
    <name type="common">Beneckea harveyi</name>
    <dbReference type="NCBI Taxonomy" id="669"/>
    <lineage>
        <taxon>Bacteria</taxon>
        <taxon>Pseudomonadati</taxon>
        <taxon>Pseudomonadota</taxon>
        <taxon>Gammaproteobacteria</taxon>
        <taxon>Vibrionales</taxon>
        <taxon>Vibrionaceae</taxon>
        <taxon>Vibrio</taxon>
    </lineage>
</organism>
<dbReference type="InterPro" id="IPR007214">
    <property type="entry name" value="YbaK/aa-tRNA-synth-assoc-dom"/>
</dbReference>
<name>A0A2S0S9T8_VIBHA</name>
<sequence length="170" mass="18970">MNGKSQHCRTALKMSNTIRTPLMQFLADQNIEFRLLPHQRPATTIEDAAQQRGIRPSQMVKAILLRDMGNQYALACAPGDRSVDPKKVRALLQCRRMTCVDQADVEAITGYKIGTVTPLLLKRYMPIVFDPSLLEEKEITISSGDRMAGLALSIDDLIQLCQPTVADICR</sequence>
<reference evidence="2" key="2">
    <citation type="submission" date="2018-01" db="EMBL/GenBank/DDBJ databases">
        <title>FDA dAtabase for Regulatory Grade micrObial Sequences (FDA-ARGOS): Supporting development and validation of Infectious Disease Dx tests.</title>
        <authorList>
            <person name="Hoffmann M."/>
            <person name="Allard M."/>
            <person name="Evans P."/>
            <person name="Brown E."/>
            <person name="Tallon L."/>
            <person name="Sadzewicz L."/>
            <person name="Sengamalay N."/>
            <person name="Ott S."/>
            <person name="Godinez A."/>
            <person name="Nagaraj S."/>
            <person name="Vyas G."/>
            <person name="Aluvathingal J."/>
            <person name="Nadendla S."/>
            <person name="Geyer C."/>
            <person name="Sichtig H."/>
        </authorList>
    </citation>
    <scope>NUCLEOTIDE SEQUENCE</scope>
    <source>
        <strain evidence="2">FDAARGOS_107</strain>
    </source>
</reference>
<evidence type="ECO:0000313" key="4">
    <source>
        <dbReference type="Proteomes" id="UP000067422"/>
    </source>
</evidence>
<dbReference type="OrthoDB" id="9798760at2"/>
<keyword evidence="4" id="KW-1185">Reference proteome</keyword>
<dbReference type="PANTHER" id="PTHR30411:SF9">
    <property type="entry name" value="MULTIFUNCTIONAL SER_THR-TRNA DEACYLASE PROXP-Y"/>
    <property type="match status" value="1"/>
</dbReference>
<protein>
    <recommendedName>
        <fullName evidence="1">YbaK/aminoacyl-tRNA synthetase-associated domain-containing protein</fullName>
    </recommendedName>
</protein>
<gene>
    <name evidence="2" type="ORF">AL538_06850</name>
    <name evidence="3" type="ORF">DS957_001675</name>
</gene>
<evidence type="ECO:0000313" key="2">
    <source>
        <dbReference type="EMBL" id="AMF97486.2"/>
    </source>
</evidence>
<dbReference type="Proteomes" id="UP000067422">
    <property type="component" value="Chromosome 1"/>
</dbReference>
<reference evidence="4" key="1">
    <citation type="submission" date="2015-12" db="EMBL/GenBank/DDBJ databases">
        <title>FDA dAtabase for Regulatory Grade micrObial Sequences (FDA-ARGOS): Supporting development and validation of Infectious Disease Dx tests.</title>
        <authorList>
            <person name="Hoffmann M."/>
            <person name="Allard M."/>
            <person name="Evans P."/>
            <person name="Brown E."/>
            <person name="Tallon L.J."/>
            <person name="Sadzewicz L."/>
            <person name="Sengamalay N."/>
            <person name="Ott S."/>
            <person name="Godinez A."/>
            <person name="Nagaraj S."/>
            <person name="Vyas G."/>
            <person name="Aluvathingal J."/>
            <person name="Nadendla S."/>
            <person name="Geyer C."/>
            <person name="Sichtig H."/>
        </authorList>
    </citation>
    <scope>NUCLEOTIDE SEQUENCE [LARGE SCALE GENOMIC DNA]</scope>
    <source>
        <strain evidence="4">ATCC 43516</strain>
    </source>
</reference>
<proteinExistence type="predicted"/>
<evidence type="ECO:0000259" key="1">
    <source>
        <dbReference type="Pfam" id="PF04073"/>
    </source>
</evidence>
<dbReference type="SUPFAM" id="SSF55826">
    <property type="entry name" value="YbaK/ProRS associated domain"/>
    <property type="match status" value="1"/>
</dbReference>
<dbReference type="AlphaFoldDB" id="A0A2S0S9T8"/>
<dbReference type="InterPro" id="IPR036754">
    <property type="entry name" value="YbaK/aa-tRNA-synt-asso_dom_sf"/>
</dbReference>
<dbReference type="EMBL" id="CP014038">
    <property type="protein sequence ID" value="AMF97486.2"/>
    <property type="molecule type" value="Genomic_DNA"/>
</dbReference>
<reference evidence="3 5" key="3">
    <citation type="submission" date="2018-08" db="EMBL/GenBank/DDBJ databases">
        <title>Vibrio harveyi strains pathogenic to white snook Centropomus viridis Lockington (1877) and potential probiotic bacteria.</title>
        <authorList>
            <person name="Soto-Rodriguez S."/>
            <person name="Gomez-Gil B."/>
            <person name="Lozano-Olvera R."/>
        </authorList>
    </citation>
    <scope>NUCLEOTIDE SEQUENCE [LARGE SCALE GENOMIC DNA]</scope>
    <source>
        <strain evidence="3 5">CAIM 1508</strain>
    </source>
</reference>
<dbReference type="PANTHER" id="PTHR30411">
    <property type="entry name" value="CYTOPLASMIC PROTEIN"/>
    <property type="match status" value="1"/>
</dbReference>
<evidence type="ECO:0000313" key="3">
    <source>
        <dbReference type="EMBL" id="RIW19323.1"/>
    </source>
</evidence>
<dbReference type="Gene3D" id="3.90.960.10">
    <property type="entry name" value="YbaK/aminoacyl-tRNA synthetase-associated domain"/>
    <property type="match status" value="1"/>
</dbReference>